<dbReference type="InterPro" id="IPR018247">
    <property type="entry name" value="EF_Hand_1_Ca_BS"/>
</dbReference>
<organism evidence="3 4">
    <name type="scientific">Chrysochromulina tobinii</name>
    <dbReference type="NCBI Taxonomy" id="1460289"/>
    <lineage>
        <taxon>Eukaryota</taxon>
        <taxon>Haptista</taxon>
        <taxon>Haptophyta</taxon>
        <taxon>Prymnesiophyceae</taxon>
        <taxon>Prymnesiales</taxon>
        <taxon>Chrysochromulinaceae</taxon>
        <taxon>Chrysochromulina</taxon>
    </lineage>
</organism>
<dbReference type="SUPFAM" id="SSF47473">
    <property type="entry name" value="EF-hand"/>
    <property type="match status" value="1"/>
</dbReference>
<evidence type="ECO:0000313" key="3">
    <source>
        <dbReference type="EMBL" id="KOO31371.1"/>
    </source>
</evidence>
<sequence length="199" mass="21185">MLKQVFSKMDADGDGTVDVEEMKRTAKSAKEAEELPLLFHFFDQNADGKLTYDEWVAGMNQIAPENTSLERELKDILQVLEGGAMAATMDANAENPVDDLDNMDDLDAMIAAEDESGNSALVAKAKAIFEALDTDGSGSLSKSELAAGLVADKDFGQLLVEAGTSSDPAEAMKALDLDGDDEVSWLEFELVVTSAAAAK</sequence>
<evidence type="ECO:0000256" key="1">
    <source>
        <dbReference type="ARBA" id="ARBA00022837"/>
    </source>
</evidence>
<dbReference type="Gene3D" id="1.10.238.10">
    <property type="entry name" value="EF-hand"/>
    <property type="match status" value="2"/>
</dbReference>
<dbReference type="InterPro" id="IPR011992">
    <property type="entry name" value="EF-hand-dom_pair"/>
</dbReference>
<dbReference type="PROSITE" id="PS50222">
    <property type="entry name" value="EF_HAND_2"/>
    <property type="match status" value="4"/>
</dbReference>
<protein>
    <submittedName>
        <fullName evidence="3">Calmodulin-4 isoform 1</fullName>
    </submittedName>
</protein>
<proteinExistence type="predicted"/>
<dbReference type="SMART" id="SM00054">
    <property type="entry name" value="EFh"/>
    <property type="match status" value="4"/>
</dbReference>
<dbReference type="PANTHER" id="PTHR23064">
    <property type="entry name" value="TROPONIN"/>
    <property type="match status" value="1"/>
</dbReference>
<keyword evidence="1" id="KW-0106">Calcium</keyword>
<dbReference type="InterPro" id="IPR052591">
    <property type="entry name" value="CML21-like"/>
</dbReference>
<dbReference type="GO" id="GO:0005509">
    <property type="term" value="F:calcium ion binding"/>
    <property type="evidence" value="ECO:0007669"/>
    <property type="project" value="InterPro"/>
</dbReference>
<dbReference type="Proteomes" id="UP000037460">
    <property type="component" value="Unassembled WGS sequence"/>
</dbReference>
<evidence type="ECO:0000313" key="4">
    <source>
        <dbReference type="Proteomes" id="UP000037460"/>
    </source>
</evidence>
<comment type="caution">
    <text evidence="3">The sequence shown here is derived from an EMBL/GenBank/DDBJ whole genome shotgun (WGS) entry which is preliminary data.</text>
</comment>
<feature type="domain" description="EF-hand" evidence="2">
    <location>
        <begin position="163"/>
        <end position="198"/>
    </location>
</feature>
<reference evidence="4" key="1">
    <citation type="journal article" date="2015" name="PLoS Genet.">
        <title>Genome Sequence and Transcriptome Analyses of Chrysochromulina tobin: Metabolic Tools for Enhanced Algal Fitness in the Prominent Order Prymnesiales (Haptophyceae).</title>
        <authorList>
            <person name="Hovde B.T."/>
            <person name="Deodato C.R."/>
            <person name="Hunsperger H.M."/>
            <person name="Ryken S.A."/>
            <person name="Yost W."/>
            <person name="Jha R.K."/>
            <person name="Patterson J."/>
            <person name="Monnat R.J. Jr."/>
            <person name="Barlow S.B."/>
            <person name="Starkenburg S.R."/>
            <person name="Cattolico R.A."/>
        </authorList>
    </citation>
    <scope>NUCLEOTIDE SEQUENCE</scope>
    <source>
        <strain evidence="4">CCMP291</strain>
    </source>
</reference>
<dbReference type="OrthoDB" id="26525at2759"/>
<feature type="domain" description="EF-hand" evidence="2">
    <location>
        <begin position="120"/>
        <end position="155"/>
    </location>
</feature>
<dbReference type="InterPro" id="IPR002048">
    <property type="entry name" value="EF_hand_dom"/>
</dbReference>
<keyword evidence="4" id="KW-1185">Reference proteome</keyword>
<dbReference type="AlphaFoldDB" id="A0A0M0JXI2"/>
<evidence type="ECO:0000259" key="2">
    <source>
        <dbReference type="PROSITE" id="PS50222"/>
    </source>
</evidence>
<dbReference type="EMBL" id="JWZX01002029">
    <property type="protein sequence ID" value="KOO31371.1"/>
    <property type="molecule type" value="Genomic_DNA"/>
</dbReference>
<feature type="domain" description="EF-hand" evidence="2">
    <location>
        <begin position="38"/>
        <end position="65"/>
    </location>
</feature>
<feature type="domain" description="EF-hand" evidence="2">
    <location>
        <begin position="1"/>
        <end position="32"/>
    </location>
</feature>
<dbReference type="PROSITE" id="PS00018">
    <property type="entry name" value="EF_HAND_1"/>
    <property type="match status" value="4"/>
</dbReference>
<dbReference type="Pfam" id="PF13499">
    <property type="entry name" value="EF-hand_7"/>
    <property type="match status" value="2"/>
</dbReference>
<name>A0A0M0JXI2_9EUKA</name>
<dbReference type="CDD" id="cd00051">
    <property type="entry name" value="EFh"/>
    <property type="match status" value="1"/>
</dbReference>
<accession>A0A0M0JXI2</accession>
<gene>
    <name evidence="3" type="ORF">Ctob_013960</name>
</gene>